<reference evidence="3" key="1">
    <citation type="submission" date="2013-02" db="EMBL/GenBank/DDBJ databases">
        <authorList>
            <consortium name="The Broad Institute Genome Sequencing Platform"/>
            <person name="Cuomo C."/>
            <person name="Becnel J."/>
            <person name="Sanscrainte N."/>
            <person name="Walker B."/>
            <person name="Young S.K."/>
            <person name="Zeng Q."/>
            <person name="Gargeya S."/>
            <person name="Fitzgerald M."/>
            <person name="Haas B."/>
            <person name="Abouelleil A."/>
            <person name="Alvarado L."/>
            <person name="Arachchi H.M."/>
            <person name="Berlin A.M."/>
            <person name="Chapman S.B."/>
            <person name="Dewar J."/>
            <person name="Goldberg J."/>
            <person name="Griggs A."/>
            <person name="Gujja S."/>
            <person name="Hansen M."/>
            <person name="Howarth C."/>
            <person name="Imamovic A."/>
            <person name="Larimer J."/>
            <person name="McCowan C."/>
            <person name="Murphy C."/>
            <person name="Neiman D."/>
            <person name="Pearson M."/>
            <person name="Priest M."/>
            <person name="Roberts A."/>
            <person name="Saif S."/>
            <person name="Shea T."/>
            <person name="Sisk P."/>
            <person name="Sykes S."/>
            <person name="Wortman J."/>
            <person name="Nusbaum C."/>
            <person name="Birren B."/>
        </authorList>
    </citation>
    <scope>NUCLEOTIDE SEQUENCE [LARGE SCALE GENOMIC DNA]</scope>
    <source>
        <strain evidence="3">PRA339</strain>
    </source>
</reference>
<dbReference type="HOGENOM" id="CLU_150126_0_0_1"/>
<proteinExistence type="predicted"/>
<organism evidence="2 3">
    <name type="scientific">Anncaliia algerae PRA339</name>
    <dbReference type="NCBI Taxonomy" id="1288291"/>
    <lineage>
        <taxon>Eukaryota</taxon>
        <taxon>Fungi</taxon>
        <taxon>Fungi incertae sedis</taxon>
        <taxon>Microsporidia</taxon>
        <taxon>Tubulinosematoidea</taxon>
        <taxon>Tubulinosematidae</taxon>
        <taxon>Anncaliia</taxon>
    </lineage>
</organism>
<protein>
    <submittedName>
        <fullName evidence="2">Uncharacterized protein</fullName>
    </submittedName>
</protein>
<feature type="chain" id="PRO_5012429669" evidence="1">
    <location>
        <begin position="16"/>
        <end position="144"/>
    </location>
</feature>
<accession>A0A059F078</accession>
<sequence>MTLIYIILFFNLIHTKHDVVMKEIKMLRKYFQEKRDNLHKISMILSDFKLYITNIKCSLFGLTKLYYLLDLIKNILNNEELNKDLIIKYFYDLHKECIKLIDEYLSLISEYQRTLIEKCIKENDFILEKYLNKLLKIYLFIKNI</sequence>
<keyword evidence="3" id="KW-1185">Reference proteome</keyword>
<dbReference type="VEuPathDB" id="MicrosporidiaDB:H312_02052"/>
<feature type="signal peptide" evidence="1">
    <location>
        <begin position="1"/>
        <end position="15"/>
    </location>
</feature>
<evidence type="ECO:0000313" key="2">
    <source>
        <dbReference type="EMBL" id="KCZ80540.1"/>
    </source>
</evidence>
<keyword evidence="1" id="KW-0732">Signal</keyword>
<dbReference type="AlphaFoldDB" id="A0A059F078"/>
<evidence type="ECO:0000256" key="1">
    <source>
        <dbReference type="SAM" id="SignalP"/>
    </source>
</evidence>
<name>A0A059F078_9MICR</name>
<evidence type="ECO:0000313" key="3">
    <source>
        <dbReference type="Proteomes" id="UP000030655"/>
    </source>
</evidence>
<dbReference type="OrthoDB" id="10347257at2759"/>
<reference evidence="2 3" key="2">
    <citation type="submission" date="2014-03" db="EMBL/GenBank/DDBJ databases">
        <title>The Genome Sequence of Anncaliia algerae insect isolate PRA339.</title>
        <authorList>
            <consortium name="The Broad Institute Genome Sequencing Platform"/>
            <consortium name="The Broad Institute Genome Sequencing Center for Infectious Disease"/>
            <person name="Cuomo C."/>
            <person name="Becnel J."/>
            <person name="Sanscrainte N."/>
            <person name="Walker B."/>
            <person name="Young S.K."/>
            <person name="Zeng Q."/>
            <person name="Gargeya S."/>
            <person name="Fitzgerald M."/>
            <person name="Haas B."/>
            <person name="Abouelleil A."/>
            <person name="Alvarado L."/>
            <person name="Arachchi H.M."/>
            <person name="Berlin A.M."/>
            <person name="Chapman S.B."/>
            <person name="Dewar J."/>
            <person name="Goldberg J."/>
            <person name="Griggs A."/>
            <person name="Gujja S."/>
            <person name="Hansen M."/>
            <person name="Howarth C."/>
            <person name="Imamovic A."/>
            <person name="Larimer J."/>
            <person name="McCowan C."/>
            <person name="Murphy C."/>
            <person name="Neiman D."/>
            <person name="Pearson M."/>
            <person name="Priest M."/>
            <person name="Roberts A."/>
            <person name="Saif S."/>
            <person name="Shea T."/>
            <person name="Sisk P."/>
            <person name="Sykes S."/>
            <person name="Wortman J."/>
            <person name="Nusbaum C."/>
            <person name="Birren B."/>
        </authorList>
    </citation>
    <scope>NUCLEOTIDE SEQUENCE [LARGE SCALE GENOMIC DNA]</scope>
    <source>
        <strain evidence="2 3">PRA339</strain>
    </source>
</reference>
<dbReference type="Proteomes" id="UP000030655">
    <property type="component" value="Unassembled WGS sequence"/>
</dbReference>
<dbReference type="EMBL" id="KK365175">
    <property type="protein sequence ID" value="KCZ80540.1"/>
    <property type="molecule type" value="Genomic_DNA"/>
</dbReference>
<gene>
    <name evidence="2" type="ORF">H312_02052</name>
</gene>